<dbReference type="EMBL" id="VWRR01000003">
    <property type="protein sequence ID" value="KAF6004669.1"/>
    <property type="molecule type" value="Genomic_DNA"/>
</dbReference>
<accession>A0A7J7IPM7</accession>
<organism evidence="2 3">
    <name type="scientific">Cyanidiococcus yangmingshanensis</name>
    <dbReference type="NCBI Taxonomy" id="2690220"/>
    <lineage>
        <taxon>Eukaryota</taxon>
        <taxon>Rhodophyta</taxon>
        <taxon>Bangiophyceae</taxon>
        <taxon>Cyanidiales</taxon>
        <taxon>Cyanidiaceae</taxon>
        <taxon>Cyanidiococcus</taxon>
    </lineage>
</organism>
<gene>
    <name evidence="2" type="primary">PUF4_2</name>
    <name evidence="2" type="ORF">F1559_004977</name>
</gene>
<evidence type="ECO:0000256" key="1">
    <source>
        <dbReference type="SAM" id="MobiDB-lite"/>
    </source>
</evidence>
<proteinExistence type="predicted"/>
<comment type="caution">
    <text evidence="2">The sequence shown here is derived from an EMBL/GenBank/DDBJ whole genome shotgun (WGS) entry which is preliminary data.</text>
</comment>
<evidence type="ECO:0000313" key="3">
    <source>
        <dbReference type="Proteomes" id="UP000530660"/>
    </source>
</evidence>
<name>A0A7J7IPM7_9RHOD</name>
<evidence type="ECO:0000313" key="2">
    <source>
        <dbReference type="EMBL" id="KAF6004669.1"/>
    </source>
</evidence>
<feature type="compositionally biased region" description="Pro residues" evidence="1">
    <location>
        <begin position="30"/>
        <end position="44"/>
    </location>
</feature>
<keyword evidence="3" id="KW-1185">Reference proteome</keyword>
<protein>
    <submittedName>
        <fullName evidence="2">Pumilio domain member 4</fullName>
    </submittedName>
</protein>
<feature type="region of interest" description="Disordered" evidence="1">
    <location>
        <begin position="23"/>
        <end position="45"/>
    </location>
</feature>
<reference evidence="2 3" key="1">
    <citation type="journal article" date="2020" name="J. Phycol.">
        <title>Comparative genome analysis reveals Cyanidiococcus gen. nov., a new extremophilic red algal genus sister to Cyanidioschyzon (Cyanidioschyzonaceae, Rhodophyta).</title>
        <authorList>
            <person name="Liu S.-L."/>
            <person name="Chiang Y.-R."/>
            <person name="Yoon H.S."/>
            <person name="Fu H.-Y."/>
        </authorList>
    </citation>
    <scope>NUCLEOTIDE SEQUENCE [LARGE SCALE GENOMIC DNA]</scope>
    <source>
        <strain evidence="2 3">THAL066</strain>
    </source>
</reference>
<dbReference type="Proteomes" id="UP000530660">
    <property type="component" value="Unassembled WGS sequence"/>
</dbReference>
<dbReference type="AlphaFoldDB" id="A0A7J7IPM7"/>
<sequence>MEERRNDVYVPVPEREHGALLWAQSELQTPSPPPPTDLPRPVSAPPDLEMPEPILMASSGIQPNWFAVTDIRADADYELFYDAFKEQTKLPPPLDSSVLRGDFEALRLEQSRVQSQFGSDLHVRTSGERQVPISHDSKGTIQTALASQPEQLGVRDYATPFPALSGTMLEGKPLSANNDLQTEDHKKLTRPNRLGVMSDVGVVAESQRPITNAGILLRRDDSDASVENLIFRETLKYARHLDRDSSESDLSTTAERRGMGTVPPVTAASGLSEADRRMWQVPLIAGQIAHTSGNVSAQSSMTVSGSGLTGIGGGNAVNGGDVQGDFGLTATNSAIAPQTSAESAPRPFTGAMPVTADGGASSDDDDVEQRCIRADANTTNDRVGSNDDHDVWRPVGRDVSLGHNCNANTLRRLQWDLLYG</sequence>
<feature type="region of interest" description="Disordered" evidence="1">
    <location>
        <begin position="243"/>
        <end position="265"/>
    </location>
</feature>